<dbReference type="Pfam" id="PF00175">
    <property type="entry name" value="NAD_binding_1"/>
    <property type="match status" value="1"/>
</dbReference>
<evidence type="ECO:0000259" key="1">
    <source>
        <dbReference type="PROSITE" id="PS51384"/>
    </source>
</evidence>
<dbReference type="SUPFAM" id="SSF52343">
    <property type="entry name" value="Ferredoxin reductase-like, C-terminal NADP-linked domain"/>
    <property type="match status" value="1"/>
</dbReference>
<dbReference type="AlphaFoldDB" id="A0A1M4Y984"/>
<accession>A0A1M4Y984</accession>
<evidence type="ECO:0000313" key="3">
    <source>
        <dbReference type="Proteomes" id="UP000183987"/>
    </source>
</evidence>
<dbReference type="PROSITE" id="PS51384">
    <property type="entry name" value="FAD_FR"/>
    <property type="match status" value="1"/>
</dbReference>
<dbReference type="OrthoDB" id="9792185at2"/>
<dbReference type="PANTHER" id="PTHR47354:SF5">
    <property type="entry name" value="PROTEIN RFBI"/>
    <property type="match status" value="1"/>
</dbReference>
<feature type="domain" description="FAD-binding FR-type" evidence="1">
    <location>
        <begin position="1"/>
        <end position="101"/>
    </location>
</feature>
<proteinExistence type="predicted"/>
<dbReference type="InterPro" id="IPR001433">
    <property type="entry name" value="OxRdtase_FAD/NAD-bd"/>
</dbReference>
<dbReference type="Gene3D" id="2.40.30.10">
    <property type="entry name" value="Translation factors"/>
    <property type="match status" value="1"/>
</dbReference>
<dbReference type="InterPro" id="IPR017927">
    <property type="entry name" value="FAD-bd_FR_type"/>
</dbReference>
<dbReference type="InterPro" id="IPR050415">
    <property type="entry name" value="MRET"/>
</dbReference>
<dbReference type="Gene3D" id="3.40.50.80">
    <property type="entry name" value="Nucleotide-binding domain of ferredoxin-NADP reductase (FNR) module"/>
    <property type="match status" value="1"/>
</dbReference>
<gene>
    <name evidence="2" type="ORF">SAMN05444339_10339</name>
</gene>
<dbReference type="SUPFAM" id="SSF63380">
    <property type="entry name" value="Riboflavin synthase domain-like"/>
    <property type="match status" value="1"/>
</dbReference>
<name>A0A1M4Y984_LOKAT</name>
<protein>
    <recommendedName>
        <fullName evidence="1">FAD-binding FR-type domain-containing protein</fullName>
    </recommendedName>
</protein>
<keyword evidence="3" id="KW-1185">Reference proteome</keyword>
<sequence>MTHTLTITSLTPVTHDTWHLVCDRPEGFDFEAGQATHMALDRDGWRDEDRPFTMTSQPEDEAVEFVIKSYPDHDGVTKQIPDLKPGDAFIAEDPAGAITDHGQGVFLAAGAGVTPFIPLLDKHEKDGVTGDRLIFANKTDRDIILKDKWDAMDGLRATYVISDQPDTDHLKGQIDREMLQDLLDDLGQTLYICGPKPFVNAMRDALTDLSVPKDKMVIENGW</sequence>
<reference evidence="3" key="1">
    <citation type="submission" date="2016-11" db="EMBL/GenBank/DDBJ databases">
        <authorList>
            <person name="Varghese N."/>
            <person name="Submissions S."/>
        </authorList>
    </citation>
    <scope>NUCLEOTIDE SEQUENCE [LARGE SCALE GENOMIC DNA]</scope>
    <source>
        <strain evidence="3">DSM 29326</strain>
    </source>
</reference>
<dbReference type="STRING" id="366533.SAMN05444339_10339"/>
<dbReference type="InterPro" id="IPR039261">
    <property type="entry name" value="FNR_nucleotide-bd"/>
</dbReference>
<dbReference type="InterPro" id="IPR017938">
    <property type="entry name" value="Riboflavin_synthase-like_b-brl"/>
</dbReference>
<dbReference type="EMBL" id="FQUE01000003">
    <property type="protein sequence ID" value="SHF02199.1"/>
    <property type="molecule type" value="Genomic_DNA"/>
</dbReference>
<dbReference type="Proteomes" id="UP000183987">
    <property type="component" value="Unassembled WGS sequence"/>
</dbReference>
<evidence type="ECO:0000313" key="2">
    <source>
        <dbReference type="EMBL" id="SHF02199.1"/>
    </source>
</evidence>
<dbReference type="PANTHER" id="PTHR47354">
    <property type="entry name" value="NADH OXIDOREDUCTASE HCR"/>
    <property type="match status" value="1"/>
</dbReference>
<dbReference type="GO" id="GO:0016491">
    <property type="term" value="F:oxidoreductase activity"/>
    <property type="evidence" value="ECO:0007669"/>
    <property type="project" value="InterPro"/>
</dbReference>
<dbReference type="RefSeq" id="WP_072856729.1">
    <property type="nucleotide sequence ID" value="NZ_FQUE01000003.1"/>
</dbReference>
<organism evidence="2 3">
    <name type="scientific">Loktanella atrilutea</name>
    <dbReference type="NCBI Taxonomy" id="366533"/>
    <lineage>
        <taxon>Bacteria</taxon>
        <taxon>Pseudomonadati</taxon>
        <taxon>Pseudomonadota</taxon>
        <taxon>Alphaproteobacteria</taxon>
        <taxon>Rhodobacterales</taxon>
        <taxon>Roseobacteraceae</taxon>
        <taxon>Loktanella</taxon>
    </lineage>
</organism>